<dbReference type="Gene3D" id="3.20.20.100">
    <property type="entry name" value="NADP-dependent oxidoreductase domain"/>
    <property type="match status" value="1"/>
</dbReference>
<gene>
    <name evidence="6" type="ORF">SAMN05421508_11532</name>
</gene>
<proteinExistence type="inferred from homology"/>
<name>A0A286H0J1_9PROT</name>
<evidence type="ECO:0000313" key="7">
    <source>
        <dbReference type="Proteomes" id="UP000219621"/>
    </source>
</evidence>
<dbReference type="InterPro" id="IPR036812">
    <property type="entry name" value="NAD(P)_OxRdtase_dom_sf"/>
</dbReference>
<accession>A0A286H0J1</accession>
<evidence type="ECO:0000256" key="4">
    <source>
        <dbReference type="ARBA" id="ARBA00070119"/>
    </source>
</evidence>
<dbReference type="EMBL" id="OCNJ01000015">
    <property type="protein sequence ID" value="SOE00966.1"/>
    <property type="molecule type" value="Genomic_DNA"/>
</dbReference>
<dbReference type="PANTHER" id="PTHR43364:SF4">
    <property type="entry name" value="NAD(P)-LINKED OXIDOREDUCTASE SUPERFAMILY PROTEIN"/>
    <property type="match status" value="1"/>
</dbReference>
<dbReference type="InterPro" id="IPR023210">
    <property type="entry name" value="NADP_OxRdtase_dom"/>
</dbReference>
<sequence>METRPLGRTGLSVSALCLGTMTFGEQNTQAEGFAQLDLARDHGVTFLDAAEMYPVAPRAETQGRTEEIVGAWLADRGGRDRVVLASKVAGPGGMEWIRGTGRRLDRANILAAVDGSLKRLKTDYIDLYYLHWPDRPTNFFGRLGYSHRPEAESIALEESLAALQDCVTAGKIRHVGLSNETPWGLMRTVHLAESRGLPRPACIQNPYNLLNRSFEIGLAECAIREEVGLCAYSPLGFGTLSGKYLGDQRPAGARLTLFPERYGRYVKPRGVAATEAYVAIARRHGLDPAQMALAWVTSRSFTTSTIIGATSLEQLRSNLGSADLTLSDDVVAEIETVHEGNPNPCP</sequence>
<dbReference type="PANTHER" id="PTHR43364">
    <property type="entry name" value="NADH-SPECIFIC METHYLGLYOXAL REDUCTASE-RELATED"/>
    <property type="match status" value="1"/>
</dbReference>
<dbReference type="Proteomes" id="UP000219621">
    <property type="component" value="Unassembled WGS sequence"/>
</dbReference>
<dbReference type="CDD" id="cd19094">
    <property type="entry name" value="AKR_Tas-like"/>
    <property type="match status" value="1"/>
</dbReference>
<feature type="domain" description="NADP-dependent oxidoreductase" evidence="5">
    <location>
        <begin position="16"/>
        <end position="337"/>
    </location>
</feature>
<keyword evidence="7" id="KW-1185">Reference proteome</keyword>
<organism evidence="6 7">
    <name type="scientific">Caenispirillum bisanense</name>
    <dbReference type="NCBI Taxonomy" id="414052"/>
    <lineage>
        <taxon>Bacteria</taxon>
        <taxon>Pseudomonadati</taxon>
        <taxon>Pseudomonadota</taxon>
        <taxon>Alphaproteobacteria</taxon>
        <taxon>Rhodospirillales</taxon>
        <taxon>Novispirillaceae</taxon>
        <taxon>Caenispirillum</taxon>
    </lineage>
</organism>
<dbReference type="NCBIfam" id="NF007912">
    <property type="entry name" value="PRK10625.1"/>
    <property type="match status" value="1"/>
</dbReference>
<keyword evidence="2" id="KW-0560">Oxidoreductase</keyword>
<reference evidence="6 7" key="1">
    <citation type="submission" date="2017-09" db="EMBL/GenBank/DDBJ databases">
        <authorList>
            <person name="Ehlers B."/>
            <person name="Leendertz F.H."/>
        </authorList>
    </citation>
    <scope>NUCLEOTIDE SEQUENCE [LARGE SCALE GENOMIC DNA]</scope>
    <source>
        <strain evidence="6 7">USBA 140</strain>
    </source>
</reference>
<dbReference type="RefSeq" id="WP_097281445.1">
    <property type="nucleotide sequence ID" value="NZ_OCNJ01000015.1"/>
</dbReference>
<dbReference type="SUPFAM" id="SSF51430">
    <property type="entry name" value="NAD(P)-linked oxidoreductase"/>
    <property type="match status" value="1"/>
</dbReference>
<comment type="similarity">
    <text evidence="3">Belongs to the aldo/keto reductase family. Aldo/keto reductase 2 subfamily.</text>
</comment>
<evidence type="ECO:0000259" key="5">
    <source>
        <dbReference type="Pfam" id="PF00248"/>
    </source>
</evidence>
<evidence type="ECO:0000256" key="3">
    <source>
        <dbReference type="ARBA" id="ARBA00038157"/>
    </source>
</evidence>
<evidence type="ECO:0000256" key="2">
    <source>
        <dbReference type="ARBA" id="ARBA00023002"/>
    </source>
</evidence>
<dbReference type="InterPro" id="IPR050523">
    <property type="entry name" value="AKR_Detox_Biosynth"/>
</dbReference>
<evidence type="ECO:0000313" key="6">
    <source>
        <dbReference type="EMBL" id="SOE00966.1"/>
    </source>
</evidence>
<protein>
    <recommendedName>
        <fullName evidence="4">Protein tas</fullName>
    </recommendedName>
</protein>
<dbReference type="Pfam" id="PF00248">
    <property type="entry name" value="Aldo_ket_red"/>
    <property type="match status" value="1"/>
</dbReference>
<dbReference type="PRINTS" id="PR00069">
    <property type="entry name" value="ALDKETRDTASE"/>
</dbReference>
<dbReference type="FunFam" id="3.20.20.100:FF:000005">
    <property type="entry name" value="NADP(H)-dependent aldo-keto reductase"/>
    <property type="match status" value="1"/>
</dbReference>
<keyword evidence="1" id="KW-0521">NADP</keyword>
<dbReference type="InterPro" id="IPR020471">
    <property type="entry name" value="AKR"/>
</dbReference>
<dbReference type="AlphaFoldDB" id="A0A286H0J1"/>
<evidence type="ECO:0000256" key="1">
    <source>
        <dbReference type="ARBA" id="ARBA00022857"/>
    </source>
</evidence>
<dbReference type="GO" id="GO:0016491">
    <property type="term" value="F:oxidoreductase activity"/>
    <property type="evidence" value="ECO:0007669"/>
    <property type="project" value="UniProtKB-KW"/>
</dbReference>
<dbReference type="OrthoDB" id="9773828at2"/>